<reference evidence="3 4" key="1">
    <citation type="submission" date="2019-12" db="EMBL/GenBank/DDBJ databases">
        <authorList>
            <person name="Li M."/>
        </authorList>
    </citation>
    <scope>NUCLEOTIDE SEQUENCE [LARGE SCALE GENOMIC DNA]</scope>
    <source>
        <strain evidence="3 4">GBMRC 2024</strain>
    </source>
</reference>
<feature type="domain" description="Helix-turn-helix" evidence="2">
    <location>
        <begin position="6"/>
        <end position="54"/>
    </location>
</feature>
<evidence type="ECO:0000313" key="3">
    <source>
        <dbReference type="EMBL" id="MXN18951.1"/>
    </source>
</evidence>
<sequence>MSEMMLEPKDVAKRLSLSVRHVRSLLGDRRLRHVRVGRRFLVPESALNEFLDAHTVQALRNDHTDEEASDEQPSPIGRL</sequence>
<comment type="caution">
    <text evidence="3">The sequence shown here is derived from an EMBL/GenBank/DDBJ whole genome shotgun (WGS) entry which is preliminary data.</text>
</comment>
<dbReference type="Proteomes" id="UP000477911">
    <property type="component" value="Unassembled WGS sequence"/>
</dbReference>
<protein>
    <submittedName>
        <fullName evidence="3">Excisionase family DNA-binding protein</fullName>
    </submittedName>
</protein>
<proteinExistence type="predicted"/>
<keyword evidence="3" id="KW-0238">DNA-binding</keyword>
<dbReference type="AlphaFoldDB" id="A0A6L7G4M2"/>
<dbReference type="GO" id="GO:0003677">
    <property type="term" value="F:DNA binding"/>
    <property type="evidence" value="ECO:0007669"/>
    <property type="project" value="UniProtKB-KW"/>
</dbReference>
<name>A0A6L7G4M2_9RHOB</name>
<dbReference type="NCBIfam" id="TIGR01764">
    <property type="entry name" value="excise"/>
    <property type="match status" value="1"/>
</dbReference>
<keyword evidence="4" id="KW-1185">Reference proteome</keyword>
<feature type="region of interest" description="Disordered" evidence="1">
    <location>
        <begin position="58"/>
        <end position="79"/>
    </location>
</feature>
<accession>A0A6L7G4M2</accession>
<dbReference type="InterPro" id="IPR041657">
    <property type="entry name" value="HTH_17"/>
</dbReference>
<evidence type="ECO:0000256" key="1">
    <source>
        <dbReference type="SAM" id="MobiDB-lite"/>
    </source>
</evidence>
<evidence type="ECO:0000259" key="2">
    <source>
        <dbReference type="Pfam" id="PF12728"/>
    </source>
</evidence>
<dbReference type="InterPro" id="IPR010093">
    <property type="entry name" value="SinI_DNA-bd"/>
</dbReference>
<organism evidence="3 4">
    <name type="scientific">Pseudooceanicola albus</name>
    <dbReference type="NCBI Taxonomy" id="2692189"/>
    <lineage>
        <taxon>Bacteria</taxon>
        <taxon>Pseudomonadati</taxon>
        <taxon>Pseudomonadota</taxon>
        <taxon>Alphaproteobacteria</taxon>
        <taxon>Rhodobacterales</taxon>
        <taxon>Paracoccaceae</taxon>
        <taxon>Pseudooceanicola</taxon>
    </lineage>
</organism>
<dbReference type="EMBL" id="WUMU01000016">
    <property type="protein sequence ID" value="MXN18951.1"/>
    <property type="molecule type" value="Genomic_DNA"/>
</dbReference>
<dbReference type="Pfam" id="PF12728">
    <property type="entry name" value="HTH_17"/>
    <property type="match status" value="1"/>
</dbReference>
<gene>
    <name evidence="3" type="ORF">GR170_13970</name>
</gene>
<evidence type="ECO:0000313" key="4">
    <source>
        <dbReference type="Proteomes" id="UP000477911"/>
    </source>
</evidence>